<evidence type="ECO:0000313" key="2">
    <source>
        <dbReference type="Proteomes" id="UP000299102"/>
    </source>
</evidence>
<protein>
    <submittedName>
        <fullName evidence="1">Uncharacterized protein</fullName>
    </submittedName>
</protein>
<dbReference type="Proteomes" id="UP000299102">
    <property type="component" value="Unassembled WGS sequence"/>
</dbReference>
<reference evidence="1 2" key="1">
    <citation type="journal article" date="2019" name="Commun. Biol.">
        <title>The bagworm genome reveals a unique fibroin gene that provides high tensile strength.</title>
        <authorList>
            <person name="Kono N."/>
            <person name="Nakamura H."/>
            <person name="Ohtoshi R."/>
            <person name="Tomita M."/>
            <person name="Numata K."/>
            <person name="Arakawa K."/>
        </authorList>
    </citation>
    <scope>NUCLEOTIDE SEQUENCE [LARGE SCALE GENOMIC DNA]</scope>
</reference>
<organism evidence="1 2">
    <name type="scientific">Eumeta variegata</name>
    <name type="common">Bagworm moth</name>
    <name type="synonym">Eumeta japonica</name>
    <dbReference type="NCBI Taxonomy" id="151549"/>
    <lineage>
        <taxon>Eukaryota</taxon>
        <taxon>Metazoa</taxon>
        <taxon>Ecdysozoa</taxon>
        <taxon>Arthropoda</taxon>
        <taxon>Hexapoda</taxon>
        <taxon>Insecta</taxon>
        <taxon>Pterygota</taxon>
        <taxon>Neoptera</taxon>
        <taxon>Endopterygota</taxon>
        <taxon>Lepidoptera</taxon>
        <taxon>Glossata</taxon>
        <taxon>Ditrysia</taxon>
        <taxon>Tineoidea</taxon>
        <taxon>Psychidae</taxon>
        <taxon>Oiketicinae</taxon>
        <taxon>Eumeta</taxon>
    </lineage>
</organism>
<evidence type="ECO:0000313" key="1">
    <source>
        <dbReference type="EMBL" id="GBP69701.1"/>
    </source>
</evidence>
<dbReference type="EMBL" id="BGZK01001049">
    <property type="protein sequence ID" value="GBP69701.1"/>
    <property type="molecule type" value="Genomic_DNA"/>
</dbReference>
<comment type="caution">
    <text evidence="1">The sequence shown here is derived from an EMBL/GenBank/DDBJ whole genome shotgun (WGS) entry which is preliminary data.</text>
</comment>
<accession>A0A4C1Y0A8</accession>
<proteinExistence type="predicted"/>
<keyword evidence="2" id="KW-1185">Reference proteome</keyword>
<name>A0A4C1Y0A8_EUMVA</name>
<sequence>MHGTPDRYNESATGIDVWHYVQYLNTDFNLTPRLVGTRQRVAIVIRVRRADDDWERKIFEYQPLTRHHYWDGLPRGGWVTGEIKRAVAVAGPASVVVPKCGLH</sequence>
<gene>
    <name evidence="1" type="ORF">EVAR_49788_1</name>
</gene>
<dbReference type="AlphaFoldDB" id="A0A4C1Y0A8"/>